<evidence type="ECO:0000313" key="1">
    <source>
        <dbReference type="EMBL" id="ETV87822.1"/>
    </source>
</evidence>
<accession>W4H7F6</accession>
<dbReference type="EMBL" id="KI913115">
    <property type="protein sequence ID" value="ETV87822.1"/>
    <property type="molecule type" value="Genomic_DNA"/>
</dbReference>
<organism evidence="1">
    <name type="scientific">Aphanomyces astaci</name>
    <name type="common">Crayfish plague agent</name>
    <dbReference type="NCBI Taxonomy" id="112090"/>
    <lineage>
        <taxon>Eukaryota</taxon>
        <taxon>Sar</taxon>
        <taxon>Stramenopiles</taxon>
        <taxon>Oomycota</taxon>
        <taxon>Saprolegniomycetes</taxon>
        <taxon>Saprolegniales</taxon>
        <taxon>Verrucalvaceae</taxon>
        <taxon>Aphanomyces</taxon>
    </lineage>
</organism>
<dbReference type="GeneID" id="20803259"/>
<name>W4H7F6_APHAT</name>
<proteinExistence type="predicted"/>
<dbReference type="RefSeq" id="XP_009822685.1">
    <property type="nucleotide sequence ID" value="XM_009824383.1"/>
</dbReference>
<sequence length="87" mass="9820">MTTRLPDKAIASGTHQRMKQPLELTRCPHMTQLQLPGLCLDPTHISKSGHDCIAKAVTTDVTIHEYFRLQHREVAQTAPSLSEWICE</sequence>
<dbReference type="AlphaFoldDB" id="W4H7F6"/>
<gene>
    <name evidence="1" type="ORF">H257_01263</name>
</gene>
<protein>
    <submittedName>
        <fullName evidence="1">Uncharacterized protein</fullName>
    </submittedName>
</protein>
<reference evidence="1" key="1">
    <citation type="submission" date="2013-12" db="EMBL/GenBank/DDBJ databases">
        <title>The Genome Sequence of Aphanomyces astaci APO3.</title>
        <authorList>
            <consortium name="The Broad Institute Genomics Platform"/>
            <person name="Russ C."/>
            <person name="Tyler B."/>
            <person name="van West P."/>
            <person name="Dieguez-Uribeondo J."/>
            <person name="Young S.K."/>
            <person name="Zeng Q."/>
            <person name="Gargeya S."/>
            <person name="Fitzgerald M."/>
            <person name="Abouelleil A."/>
            <person name="Alvarado L."/>
            <person name="Chapman S.B."/>
            <person name="Gainer-Dewar J."/>
            <person name="Goldberg J."/>
            <person name="Griggs A."/>
            <person name="Gujja S."/>
            <person name="Hansen M."/>
            <person name="Howarth C."/>
            <person name="Imamovic A."/>
            <person name="Ireland A."/>
            <person name="Larimer J."/>
            <person name="McCowan C."/>
            <person name="Murphy C."/>
            <person name="Pearson M."/>
            <person name="Poon T.W."/>
            <person name="Priest M."/>
            <person name="Roberts A."/>
            <person name="Saif S."/>
            <person name="Shea T."/>
            <person name="Sykes S."/>
            <person name="Wortman J."/>
            <person name="Nusbaum C."/>
            <person name="Birren B."/>
        </authorList>
    </citation>
    <scope>NUCLEOTIDE SEQUENCE [LARGE SCALE GENOMIC DNA]</scope>
    <source>
        <strain evidence="1">APO3</strain>
    </source>
</reference>
<dbReference type="VEuPathDB" id="FungiDB:H257_01263"/>